<dbReference type="InterPro" id="IPR029068">
    <property type="entry name" value="Glyas_Bleomycin-R_OHBP_Dase"/>
</dbReference>
<protein>
    <recommendedName>
        <fullName evidence="1">VOC domain-containing protein</fullName>
    </recommendedName>
</protein>
<dbReference type="PROSITE" id="PS51819">
    <property type="entry name" value="VOC"/>
    <property type="match status" value="1"/>
</dbReference>
<dbReference type="PANTHER" id="PTHR21366:SF14">
    <property type="entry name" value="GLYOXALASE DOMAIN-CONTAINING PROTEIN 5"/>
    <property type="match status" value="1"/>
</dbReference>
<sequence>MCEEKLGMLTTIDHIVLTASDMDKTISFYCDVLGMKLENFTPSGGGETRRSLKFGNQKINLHCVESPYKPHAKNPVPGAVDICFLSSTPIDEWQEIFSENNIEIEDGPVQKTGATGPIMSLYVRDPDLNLIEISNKI</sequence>
<dbReference type="InterPro" id="IPR037523">
    <property type="entry name" value="VOC_core"/>
</dbReference>
<dbReference type="CDD" id="cd07253">
    <property type="entry name" value="GLOD5"/>
    <property type="match status" value="1"/>
</dbReference>
<evidence type="ECO:0000313" key="2">
    <source>
        <dbReference type="EMBL" id="SVC67153.1"/>
    </source>
</evidence>
<proteinExistence type="predicted"/>
<dbReference type="Pfam" id="PF00903">
    <property type="entry name" value="Glyoxalase"/>
    <property type="match status" value="1"/>
</dbReference>
<accession>A0A382P1A0</accession>
<reference evidence="2" key="1">
    <citation type="submission" date="2018-05" db="EMBL/GenBank/DDBJ databases">
        <authorList>
            <person name="Lanie J.A."/>
            <person name="Ng W.-L."/>
            <person name="Kazmierczak K.M."/>
            <person name="Andrzejewski T.M."/>
            <person name="Davidsen T.M."/>
            <person name="Wayne K.J."/>
            <person name="Tettelin H."/>
            <person name="Glass J.I."/>
            <person name="Rusch D."/>
            <person name="Podicherti R."/>
            <person name="Tsui H.-C.T."/>
            <person name="Winkler M.E."/>
        </authorList>
    </citation>
    <scope>NUCLEOTIDE SEQUENCE</scope>
</reference>
<evidence type="ECO:0000259" key="1">
    <source>
        <dbReference type="PROSITE" id="PS51819"/>
    </source>
</evidence>
<name>A0A382P1A0_9ZZZZ</name>
<dbReference type="AlphaFoldDB" id="A0A382P1A0"/>
<feature type="domain" description="VOC" evidence="1">
    <location>
        <begin position="11"/>
        <end position="136"/>
    </location>
</feature>
<dbReference type="SUPFAM" id="SSF54593">
    <property type="entry name" value="Glyoxalase/Bleomycin resistance protein/Dihydroxybiphenyl dioxygenase"/>
    <property type="match status" value="1"/>
</dbReference>
<organism evidence="2">
    <name type="scientific">marine metagenome</name>
    <dbReference type="NCBI Taxonomy" id="408172"/>
    <lineage>
        <taxon>unclassified sequences</taxon>
        <taxon>metagenomes</taxon>
        <taxon>ecological metagenomes</taxon>
    </lineage>
</organism>
<dbReference type="InterPro" id="IPR004360">
    <property type="entry name" value="Glyas_Fos-R_dOase_dom"/>
</dbReference>
<dbReference type="PANTHER" id="PTHR21366">
    <property type="entry name" value="GLYOXALASE FAMILY PROTEIN"/>
    <property type="match status" value="1"/>
</dbReference>
<dbReference type="EMBL" id="UINC01104187">
    <property type="protein sequence ID" value="SVC67153.1"/>
    <property type="molecule type" value="Genomic_DNA"/>
</dbReference>
<dbReference type="Gene3D" id="3.10.180.10">
    <property type="entry name" value="2,3-Dihydroxybiphenyl 1,2-Dioxygenase, domain 1"/>
    <property type="match status" value="1"/>
</dbReference>
<gene>
    <name evidence="2" type="ORF">METZ01_LOCUS320007</name>
</gene>
<dbReference type="InterPro" id="IPR050383">
    <property type="entry name" value="GlyoxalaseI/FosfomycinResist"/>
</dbReference>